<dbReference type="Proteomes" id="UP001202961">
    <property type="component" value="Unassembled WGS sequence"/>
</dbReference>
<reference evidence="2 3" key="1">
    <citation type="journal article" date="2022" name="Syst. Appl. Microbiol.">
        <title>Rhodopirellula aestuarii sp. nov., a novel member of the genus Rhodopirellula isolated from brackish sediments collected in the Tagus River estuary, Portugal.</title>
        <authorList>
            <person name="Vitorino I.R."/>
            <person name="Klimek D."/>
            <person name="Calusinska M."/>
            <person name="Lobo-da-Cunha A."/>
            <person name="Vasconcelos V."/>
            <person name="Lage O.M."/>
        </authorList>
    </citation>
    <scope>NUCLEOTIDE SEQUENCE [LARGE SCALE GENOMIC DNA]</scope>
    <source>
        <strain evidence="2 3">ICT_H3.1</strain>
    </source>
</reference>
<sequence length="1053" mass="114598">MPLETEDRAWIARFLGNATPPEVWNTLSIYDELKARNAVERREIATARLAARAEVERRLEKHVGVLEEIAALELTVSNIDSESVKVSLMGSIPDEVYGHGYDRLKTSMDTHLVQFGVIVHDFATTTTELTTRTLPWSVLKNGGIEREERHLFDNLDAADATYGPFIRRGLFPEDQINAKFSRAQEMIDKSNRLYLEDLAEIEDEPEWQNTATQVQTILSGLGSVAIASLGVKETSDPAFHDTAKNIGTIITIVDISLKATTTAVVEISKKNAEDASKGIIDGLGQAIGKGVGGDAGKYIALGFKAAAQVPALVKTFRTSNSDGELASRLLAQLGDAIAIAVSIDNVSKSGDDAHTATQITAGIKSGLVVVGKAIEKDLIGAVKKARKGDTSALKRFAISYGAAVAREVTLAVTSAMSAEVIKAKKDTLDPSKNPSYQSTDEYKTFMKSIEGRGLTGTALDDEWKTYRGDLASTWSSSDSSTLASQTGSADAVVKALESILDGPQVSTKTSKLQEDIAMRDAIEYEEDDYLDALESLQDEPSREALERIGQLIAKIQKQRAIMSLVSGVVKTGAAGAARFWGAAAAAGTALDLALQIKLAVETHQELVTWRQSSEYAENAASPYFTSVISFVKEQERLYPRDVVKSIMLTVKMGAQIAQAEPTFGLAIGKLVEAIEGVAESAMDLICAQIDAAKVEKAWRITQMAFENPENRKAALIARKLNPTLAKYTIAWGAMVAKDVVAKEVCAQIGLTEGDLRAPDDKADDSVRILVSFLEIRYERHLQVKKHYEVEETTQLTWSKNVSIGSLVLETWLNLYSTALENGMVRQDPNKVSGALYDAWSLGSAFSREANELYELTRDHRRHLTAEQVNAMHVKAVRLTKAYGNAKKALAGFKPVLEDGTPDINMEAVLELYGAHIDSEEMNIEMSLSSLDMAVERERLTGFGDEELMRLARETEEASAQALVKDSLGLLNLHISAVEGCNHTDELDDLQQIYDEANEALEKIGKRKLVSEVPSVSSTAESLREKLAPLGRLIENLQAEVARDPVASGVGEDD</sequence>
<protein>
    <submittedName>
        <fullName evidence="2">Uncharacterized protein</fullName>
    </submittedName>
</protein>
<accession>A0ABT0TZ95</accession>
<proteinExistence type="predicted"/>
<keyword evidence="1" id="KW-0175">Coiled coil</keyword>
<gene>
    <name evidence="2" type="ORF">NB063_04610</name>
</gene>
<evidence type="ECO:0000256" key="1">
    <source>
        <dbReference type="SAM" id="Coils"/>
    </source>
</evidence>
<name>A0ABT0TZ95_9BACT</name>
<organism evidence="2 3">
    <name type="scientific">Aporhodopirellula aestuarii</name>
    <dbReference type="NCBI Taxonomy" id="2950107"/>
    <lineage>
        <taxon>Bacteria</taxon>
        <taxon>Pseudomonadati</taxon>
        <taxon>Planctomycetota</taxon>
        <taxon>Planctomycetia</taxon>
        <taxon>Pirellulales</taxon>
        <taxon>Pirellulaceae</taxon>
        <taxon>Aporhodopirellula</taxon>
    </lineage>
</organism>
<dbReference type="EMBL" id="JAMQBK010000014">
    <property type="protein sequence ID" value="MCM2369900.1"/>
    <property type="molecule type" value="Genomic_DNA"/>
</dbReference>
<evidence type="ECO:0000313" key="2">
    <source>
        <dbReference type="EMBL" id="MCM2369900.1"/>
    </source>
</evidence>
<dbReference type="RefSeq" id="WP_250927571.1">
    <property type="nucleotide sequence ID" value="NZ_JAMQBK010000014.1"/>
</dbReference>
<evidence type="ECO:0000313" key="3">
    <source>
        <dbReference type="Proteomes" id="UP001202961"/>
    </source>
</evidence>
<keyword evidence="3" id="KW-1185">Reference proteome</keyword>
<comment type="caution">
    <text evidence="2">The sequence shown here is derived from an EMBL/GenBank/DDBJ whole genome shotgun (WGS) entry which is preliminary data.</text>
</comment>
<feature type="coiled-coil region" evidence="1">
    <location>
        <begin position="986"/>
        <end position="1039"/>
    </location>
</feature>